<dbReference type="GO" id="GO:0006457">
    <property type="term" value="P:protein folding"/>
    <property type="evidence" value="ECO:0007669"/>
    <property type="project" value="InterPro"/>
</dbReference>
<dbReference type="Pfam" id="PF01556">
    <property type="entry name" value="DnaJ_C"/>
    <property type="match status" value="1"/>
</dbReference>
<accession>A0AAD4H2X4</accession>
<dbReference type="Proteomes" id="UP001194580">
    <property type="component" value="Unassembled WGS sequence"/>
</dbReference>
<dbReference type="PROSITE" id="PS00636">
    <property type="entry name" value="DNAJ_1"/>
    <property type="match status" value="1"/>
</dbReference>
<evidence type="ECO:0000313" key="10">
    <source>
        <dbReference type="EMBL" id="KAG0268068.1"/>
    </source>
</evidence>
<feature type="zinc finger region" description="CR-type" evidence="6">
    <location>
        <begin position="151"/>
        <end position="234"/>
    </location>
</feature>
<keyword evidence="5" id="KW-0143">Chaperone</keyword>
<evidence type="ECO:0000256" key="1">
    <source>
        <dbReference type="ARBA" id="ARBA00022723"/>
    </source>
</evidence>
<feature type="domain" description="CR-type" evidence="9">
    <location>
        <begin position="151"/>
        <end position="234"/>
    </location>
</feature>
<dbReference type="GO" id="GO:0051082">
    <property type="term" value="F:unfolded protein binding"/>
    <property type="evidence" value="ECO:0007669"/>
    <property type="project" value="InterPro"/>
</dbReference>
<dbReference type="CDD" id="cd06257">
    <property type="entry name" value="DnaJ"/>
    <property type="match status" value="1"/>
</dbReference>
<keyword evidence="11" id="KW-1185">Reference proteome</keyword>
<dbReference type="Gene3D" id="1.10.287.110">
    <property type="entry name" value="DnaJ domain"/>
    <property type="match status" value="1"/>
</dbReference>
<evidence type="ECO:0000256" key="3">
    <source>
        <dbReference type="ARBA" id="ARBA00022771"/>
    </source>
</evidence>
<reference evidence="10" key="1">
    <citation type="journal article" date="2020" name="Fungal Divers.">
        <title>Resolving the Mortierellaceae phylogeny through synthesis of multi-gene phylogenetics and phylogenomics.</title>
        <authorList>
            <person name="Vandepol N."/>
            <person name="Liber J."/>
            <person name="Desiro A."/>
            <person name="Na H."/>
            <person name="Kennedy M."/>
            <person name="Barry K."/>
            <person name="Grigoriev I.V."/>
            <person name="Miller A.N."/>
            <person name="O'Donnell K."/>
            <person name="Stajich J.E."/>
            <person name="Bonito G."/>
        </authorList>
    </citation>
    <scope>NUCLEOTIDE SEQUENCE</scope>
    <source>
        <strain evidence="10">NRRL 28262</strain>
    </source>
</reference>
<dbReference type="Pfam" id="PF00226">
    <property type="entry name" value="DnaJ"/>
    <property type="match status" value="1"/>
</dbReference>
<dbReference type="InterPro" id="IPR044713">
    <property type="entry name" value="DNJA1/2-like"/>
</dbReference>
<evidence type="ECO:0000256" key="2">
    <source>
        <dbReference type="ARBA" id="ARBA00022737"/>
    </source>
</evidence>
<dbReference type="InterPro" id="IPR036410">
    <property type="entry name" value="HSP_DnaJ_Cys-rich_dom_sf"/>
</dbReference>
<dbReference type="GO" id="GO:0005524">
    <property type="term" value="F:ATP binding"/>
    <property type="evidence" value="ECO:0007669"/>
    <property type="project" value="InterPro"/>
</dbReference>
<name>A0AAD4H2X4_9FUNG</name>
<dbReference type="SUPFAM" id="SSF46565">
    <property type="entry name" value="Chaperone J-domain"/>
    <property type="match status" value="1"/>
</dbReference>
<dbReference type="EMBL" id="JAAAIL010001565">
    <property type="protein sequence ID" value="KAG0268068.1"/>
    <property type="molecule type" value="Genomic_DNA"/>
</dbReference>
<evidence type="ECO:0000256" key="7">
    <source>
        <dbReference type="SAM" id="SignalP"/>
    </source>
</evidence>
<dbReference type="SMART" id="SM00271">
    <property type="entry name" value="DnaJ"/>
    <property type="match status" value="1"/>
</dbReference>
<dbReference type="PROSITE" id="PS50076">
    <property type="entry name" value="DNAJ_2"/>
    <property type="match status" value="1"/>
</dbReference>
<dbReference type="HAMAP" id="MF_01152">
    <property type="entry name" value="DnaJ"/>
    <property type="match status" value="1"/>
</dbReference>
<dbReference type="AlphaFoldDB" id="A0AAD4H2X4"/>
<dbReference type="SUPFAM" id="SSF49493">
    <property type="entry name" value="HSP40/DnaJ peptide-binding domain"/>
    <property type="match status" value="2"/>
</dbReference>
<feature type="signal peptide" evidence="7">
    <location>
        <begin position="1"/>
        <end position="20"/>
    </location>
</feature>
<dbReference type="Pfam" id="PF00684">
    <property type="entry name" value="DnaJ_CXXCXGXG"/>
    <property type="match status" value="1"/>
</dbReference>
<dbReference type="FunFam" id="2.60.260.20:FF:000013">
    <property type="entry name" value="DnaJ subfamily B member 11"/>
    <property type="match status" value="1"/>
</dbReference>
<dbReference type="FunFam" id="2.10.230.10:FF:000002">
    <property type="entry name" value="Molecular chaperone DnaJ"/>
    <property type="match status" value="1"/>
</dbReference>
<dbReference type="GO" id="GO:0008270">
    <property type="term" value="F:zinc ion binding"/>
    <property type="evidence" value="ECO:0007669"/>
    <property type="project" value="UniProtKB-KW"/>
</dbReference>
<evidence type="ECO:0000259" key="8">
    <source>
        <dbReference type="PROSITE" id="PS50076"/>
    </source>
</evidence>
<evidence type="ECO:0000256" key="5">
    <source>
        <dbReference type="ARBA" id="ARBA00023186"/>
    </source>
</evidence>
<dbReference type="PANTHER" id="PTHR43888">
    <property type="entry name" value="DNAJ-LIKE-2, ISOFORM A-RELATED"/>
    <property type="match status" value="1"/>
</dbReference>
<sequence>MRVLLLLSVLLGLLVTLVLAAGADYYKVLGLGRSATDKEIKKQYKVLSKKYHPDKNPGNKEASDKFVEVAAAYEVLSDKEKRGIYDRYGEEGLKQQQQQGQGGFHDPFDIFSQFFGGGGGSRHHGHGHEQERRGPEIRMELEVTLEELYSGKSIEIEVSKQIVCPHCSGSGARSSEDVVTCSGCQGQGVKIVKHMLAPGMFQQFRQTCDQCGGKGKTIKAHCPVCHGTKVQRGSEQLTIVVEPGLADGSTIVFDGEGDEGPEVLAGDVIFEVRTRPHATFERRQDALYTYVTITLEQALLGFDFDIKHLDGRAVKLTRGQEVTPFGFVQTLKGQGMPIKGSHGDFGDMFVEYKVVFPEKLSEDQRRLLGLAFDVKAPFDEILGGAGGIHQQQVLHDEM</sequence>
<proteinExistence type="inferred from homology"/>
<dbReference type="InterPro" id="IPR018253">
    <property type="entry name" value="DnaJ_domain_CS"/>
</dbReference>
<dbReference type="InterPro" id="IPR036869">
    <property type="entry name" value="J_dom_sf"/>
</dbReference>
<comment type="caution">
    <text evidence="10">The sequence shown here is derived from an EMBL/GenBank/DDBJ whole genome shotgun (WGS) entry which is preliminary data.</text>
</comment>
<organism evidence="10 11">
    <name type="scientific">Linnemannia exigua</name>
    <dbReference type="NCBI Taxonomy" id="604196"/>
    <lineage>
        <taxon>Eukaryota</taxon>
        <taxon>Fungi</taxon>
        <taxon>Fungi incertae sedis</taxon>
        <taxon>Mucoromycota</taxon>
        <taxon>Mortierellomycotina</taxon>
        <taxon>Mortierellomycetes</taxon>
        <taxon>Mortierellales</taxon>
        <taxon>Mortierellaceae</taxon>
        <taxon>Linnemannia</taxon>
    </lineage>
</organism>
<dbReference type="GO" id="GO:0030544">
    <property type="term" value="F:Hsp70 protein binding"/>
    <property type="evidence" value="ECO:0007669"/>
    <property type="project" value="InterPro"/>
</dbReference>
<dbReference type="InterPro" id="IPR001623">
    <property type="entry name" value="DnaJ_domain"/>
</dbReference>
<gene>
    <name evidence="10" type="primary">SCJ1</name>
    <name evidence="10" type="ORF">BGZ95_002628</name>
</gene>
<protein>
    <submittedName>
        <fullName evidence="10">DnaJ- protein scj1</fullName>
    </submittedName>
</protein>
<keyword evidence="4 6" id="KW-0862">Zinc</keyword>
<evidence type="ECO:0000259" key="9">
    <source>
        <dbReference type="PROSITE" id="PS51188"/>
    </source>
</evidence>
<dbReference type="InterPro" id="IPR012724">
    <property type="entry name" value="DnaJ"/>
</dbReference>
<feature type="domain" description="J" evidence="8">
    <location>
        <begin position="24"/>
        <end position="89"/>
    </location>
</feature>
<dbReference type="PROSITE" id="PS51188">
    <property type="entry name" value="ZF_CR"/>
    <property type="match status" value="1"/>
</dbReference>
<dbReference type="PRINTS" id="PR00625">
    <property type="entry name" value="JDOMAIN"/>
</dbReference>
<keyword evidence="3 6" id="KW-0863">Zinc-finger</keyword>
<evidence type="ECO:0000256" key="4">
    <source>
        <dbReference type="ARBA" id="ARBA00022833"/>
    </source>
</evidence>
<dbReference type="CDD" id="cd10719">
    <property type="entry name" value="DnaJ_zf"/>
    <property type="match status" value="1"/>
</dbReference>
<keyword evidence="1 6" id="KW-0479">Metal-binding</keyword>
<dbReference type="InterPro" id="IPR002939">
    <property type="entry name" value="DnaJ_C"/>
</dbReference>
<dbReference type="InterPro" id="IPR001305">
    <property type="entry name" value="HSP_DnaJ_Cys-rich_dom"/>
</dbReference>
<keyword evidence="7" id="KW-0732">Signal</keyword>
<dbReference type="InterPro" id="IPR008971">
    <property type="entry name" value="HSP40/DnaJ_pept-bd"/>
</dbReference>
<dbReference type="SUPFAM" id="SSF57938">
    <property type="entry name" value="DnaJ/Hsp40 cysteine-rich domain"/>
    <property type="match status" value="1"/>
</dbReference>
<dbReference type="GO" id="GO:0009408">
    <property type="term" value="P:response to heat"/>
    <property type="evidence" value="ECO:0007669"/>
    <property type="project" value="InterPro"/>
</dbReference>
<evidence type="ECO:0000313" key="11">
    <source>
        <dbReference type="Proteomes" id="UP001194580"/>
    </source>
</evidence>
<evidence type="ECO:0000256" key="6">
    <source>
        <dbReference type="PROSITE-ProRule" id="PRU00546"/>
    </source>
</evidence>
<keyword evidence="2" id="KW-0677">Repeat</keyword>
<dbReference type="Gene3D" id="2.60.260.20">
    <property type="entry name" value="Urease metallochaperone UreE, N-terminal domain"/>
    <property type="match status" value="2"/>
</dbReference>
<feature type="chain" id="PRO_5041945271" evidence="7">
    <location>
        <begin position="21"/>
        <end position="398"/>
    </location>
</feature>
<dbReference type="Gene3D" id="2.10.230.10">
    <property type="entry name" value="Heat shock protein DnaJ, cysteine-rich domain"/>
    <property type="match status" value="1"/>
</dbReference>
<dbReference type="CDD" id="cd10747">
    <property type="entry name" value="DnaJ_C"/>
    <property type="match status" value="1"/>
</dbReference>